<evidence type="ECO:0000256" key="1">
    <source>
        <dbReference type="ARBA" id="ARBA00022617"/>
    </source>
</evidence>
<accession>A0A2W5DXW2</accession>
<dbReference type="Gene3D" id="1.10.760.10">
    <property type="entry name" value="Cytochrome c-like domain"/>
    <property type="match status" value="2"/>
</dbReference>
<keyword evidence="1 4" id="KW-0349">Heme</keyword>
<evidence type="ECO:0000256" key="4">
    <source>
        <dbReference type="PROSITE-ProRule" id="PRU00433"/>
    </source>
</evidence>
<dbReference type="EMBL" id="QFOD01000001">
    <property type="protein sequence ID" value="PZP36771.1"/>
    <property type="molecule type" value="Genomic_DNA"/>
</dbReference>
<keyword evidence="5" id="KW-0812">Transmembrane</keyword>
<dbReference type="Pfam" id="PF00034">
    <property type="entry name" value="Cytochrom_C"/>
    <property type="match status" value="2"/>
</dbReference>
<evidence type="ECO:0000313" key="7">
    <source>
        <dbReference type="EMBL" id="PZP36771.1"/>
    </source>
</evidence>
<dbReference type="InterPro" id="IPR036909">
    <property type="entry name" value="Cyt_c-like_dom_sf"/>
</dbReference>
<evidence type="ECO:0000256" key="2">
    <source>
        <dbReference type="ARBA" id="ARBA00022723"/>
    </source>
</evidence>
<feature type="transmembrane region" description="Helical" evidence="5">
    <location>
        <begin position="20"/>
        <end position="39"/>
    </location>
</feature>
<evidence type="ECO:0000256" key="5">
    <source>
        <dbReference type="SAM" id="Phobius"/>
    </source>
</evidence>
<dbReference type="PROSITE" id="PS51007">
    <property type="entry name" value="CYTC"/>
    <property type="match status" value="2"/>
</dbReference>
<proteinExistence type="predicted"/>
<reference evidence="7 8" key="1">
    <citation type="submission" date="2017-08" db="EMBL/GenBank/DDBJ databases">
        <title>Infants hospitalized years apart are colonized by the same room-sourced microbial strains.</title>
        <authorList>
            <person name="Brooks B."/>
            <person name="Olm M.R."/>
            <person name="Firek B.A."/>
            <person name="Baker R."/>
            <person name="Thomas B.C."/>
            <person name="Morowitz M.J."/>
            <person name="Banfield J.F."/>
        </authorList>
    </citation>
    <scope>NUCLEOTIDE SEQUENCE [LARGE SCALE GENOMIC DNA]</scope>
    <source>
        <strain evidence="7">S2_012_000_R2_81</strain>
    </source>
</reference>
<dbReference type="SUPFAM" id="SSF46626">
    <property type="entry name" value="Cytochrome c"/>
    <property type="match status" value="2"/>
</dbReference>
<evidence type="ECO:0000259" key="6">
    <source>
        <dbReference type="PROSITE" id="PS51007"/>
    </source>
</evidence>
<feature type="domain" description="Cytochrome c" evidence="6">
    <location>
        <begin position="66"/>
        <end position="164"/>
    </location>
</feature>
<protein>
    <submittedName>
        <fullName evidence="7">Cytochrome C</fullName>
    </submittedName>
</protein>
<feature type="domain" description="Cytochrome c" evidence="6">
    <location>
        <begin position="209"/>
        <end position="306"/>
    </location>
</feature>
<keyword evidence="5" id="KW-0472">Membrane</keyword>
<keyword evidence="2 4" id="KW-0479">Metal-binding</keyword>
<sequence length="313" mass="33409">MSAVLPITLSPGRRWLRRLLFGLISLAALLALVVLALLWRSQQLRERRIELPAHPGAPLNLVSDATALARGRYLYASRGCAECHGADGTGRTVIDAGSLQVVGPNLTTGPQGVTAGYDLAQWERTLRHGVKPDGRPVLIMPSEDYAGLTDQDLTAIVAYVRQLPPKAGLPARMDWPLPLQLLYGAGIAQDAAAKINHRQAPPQPIPASVSVAHGRYVAQMCQGCHGPLLSGGRIPGGPPDWPAAANLTPAPDGALARYRDADSFVAMLRSGRDPQGRHLQVMPFETLAALDDTDARALYAYLKTLPAQATGSR</sequence>
<dbReference type="AlphaFoldDB" id="A0A2W5DXW2"/>
<dbReference type="GO" id="GO:0046872">
    <property type="term" value="F:metal ion binding"/>
    <property type="evidence" value="ECO:0007669"/>
    <property type="project" value="UniProtKB-KW"/>
</dbReference>
<dbReference type="PANTHER" id="PTHR35008:SF8">
    <property type="entry name" value="ALCOHOL DEHYDROGENASE CYTOCHROME C SUBUNIT"/>
    <property type="match status" value="1"/>
</dbReference>
<evidence type="ECO:0000313" key="8">
    <source>
        <dbReference type="Proteomes" id="UP000249633"/>
    </source>
</evidence>
<dbReference type="GO" id="GO:0020037">
    <property type="term" value="F:heme binding"/>
    <property type="evidence" value="ECO:0007669"/>
    <property type="project" value="InterPro"/>
</dbReference>
<dbReference type="PANTHER" id="PTHR35008">
    <property type="entry name" value="BLL4482 PROTEIN-RELATED"/>
    <property type="match status" value="1"/>
</dbReference>
<gene>
    <name evidence="7" type="ORF">DI603_02110</name>
</gene>
<dbReference type="InterPro" id="IPR051459">
    <property type="entry name" value="Cytochrome_c-type_DH"/>
</dbReference>
<dbReference type="Proteomes" id="UP000249633">
    <property type="component" value="Unassembled WGS sequence"/>
</dbReference>
<name>A0A2W5DXW2_9BURK</name>
<keyword evidence="3 4" id="KW-0408">Iron</keyword>
<dbReference type="InterPro" id="IPR009056">
    <property type="entry name" value="Cyt_c-like_dom"/>
</dbReference>
<evidence type="ECO:0000256" key="3">
    <source>
        <dbReference type="ARBA" id="ARBA00023004"/>
    </source>
</evidence>
<dbReference type="GO" id="GO:0009055">
    <property type="term" value="F:electron transfer activity"/>
    <property type="evidence" value="ECO:0007669"/>
    <property type="project" value="InterPro"/>
</dbReference>
<comment type="caution">
    <text evidence="7">The sequence shown here is derived from an EMBL/GenBank/DDBJ whole genome shotgun (WGS) entry which is preliminary data.</text>
</comment>
<organism evidence="7 8">
    <name type="scientific">Roseateles depolymerans</name>
    <dbReference type="NCBI Taxonomy" id="76731"/>
    <lineage>
        <taxon>Bacteria</taxon>
        <taxon>Pseudomonadati</taxon>
        <taxon>Pseudomonadota</taxon>
        <taxon>Betaproteobacteria</taxon>
        <taxon>Burkholderiales</taxon>
        <taxon>Sphaerotilaceae</taxon>
        <taxon>Roseateles</taxon>
    </lineage>
</organism>
<keyword evidence="5" id="KW-1133">Transmembrane helix</keyword>